<evidence type="ECO:0000313" key="2">
    <source>
        <dbReference type="EMBL" id="SEN37832.1"/>
    </source>
</evidence>
<organism evidence="2 3">
    <name type="scientific">Pseudorhodobacter antarcticus</name>
    <dbReference type="NCBI Taxonomy" id="1077947"/>
    <lineage>
        <taxon>Bacteria</taxon>
        <taxon>Pseudomonadati</taxon>
        <taxon>Pseudomonadota</taxon>
        <taxon>Alphaproteobacteria</taxon>
        <taxon>Rhodobacterales</taxon>
        <taxon>Paracoccaceae</taxon>
        <taxon>Pseudorhodobacter</taxon>
    </lineage>
</organism>
<accession>A0A1H8G1L4</accession>
<feature type="transmembrane region" description="Helical" evidence="1">
    <location>
        <begin position="7"/>
        <end position="27"/>
    </location>
</feature>
<evidence type="ECO:0000313" key="3">
    <source>
        <dbReference type="Proteomes" id="UP000183002"/>
    </source>
</evidence>
<protein>
    <submittedName>
        <fullName evidence="2">Uncharacterized membrane protein</fullName>
    </submittedName>
</protein>
<dbReference type="AlphaFoldDB" id="A0A1H8G1L4"/>
<dbReference type="EMBL" id="FOCO01000012">
    <property type="protein sequence ID" value="SEN37832.1"/>
    <property type="molecule type" value="Genomic_DNA"/>
</dbReference>
<dbReference type="OrthoDB" id="166547at2"/>
<feature type="transmembrane region" description="Helical" evidence="1">
    <location>
        <begin position="113"/>
        <end position="134"/>
    </location>
</feature>
<proteinExistence type="predicted"/>
<dbReference type="Pfam" id="PF09945">
    <property type="entry name" value="DUF2177"/>
    <property type="match status" value="1"/>
</dbReference>
<keyword evidence="1" id="KW-1133">Transmembrane helix</keyword>
<keyword evidence="3" id="KW-1185">Reference proteome</keyword>
<dbReference type="InterPro" id="IPR018687">
    <property type="entry name" value="DUF2177_membr"/>
</dbReference>
<evidence type="ECO:0000256" key="1">
    <source>
        <dbReference type="SAM" id="Phobius"/>
    </source>
</evidence>
<dbReference type="RefSeq" id="WP_050518597.1">
    <property type="nucleotide sequence ID" value="NZ_FOCO01000012.1"/>
</dbReference>
<feature type="transmembrane region" description="Helical" evidence="1">
    <location>
        <begin position="47"/>
        <end position="66"/>
    </location>
</feature>
<reference evidence="2 3" key="1">
    <citation type="submission" date="2016-10" db="EMBL/GenBank/DDBJ databases">
        <authorList>
            <person name="de Groot N.N."/>
        </authorList>
    </citation>
    <scope>NUCLEOTIDE SEQUENCE [LARGE SCALE GENOMIC DNA]</scope>
    <source>
        <strain evidence="2 3">CGMCC 1.10836</strain>
    </source>
</reference>
<keyword evidence="1" id="KW-0812">Transmembrane</keyword>
<dbReference type="STRING" id="1077947.SAMN05216227_101293"/>
<gene>
    <name evidence="2" type="ORF">SAMN05216227_101293</name>
</gene>
<dbReference type="Proteomes" id="UP000183002">
    <property type="component" value="Unassembled WGS sequence"/>
</dbReference>
<sequence length="136" mass="14377">MTLTAIAIFIAATGVFFLIADALMLGFVMGPMFRTHLGTGLLDGLRAGPAIAFYVLYMGGLTYFAGIPALRDGAATTALVQGAVLGLIAYGTYELTSWTVMRDWHPQMVIMDMAWGTVLSGVSAYIGARVALAFTS</sequence>
<name>A0A1H8G1L4_9RHOB</name>
<feature type="transmembrane region" description="Helical" evidence="1">
    <location>
        <begin position="73"/>
        <end position="93"/>
    </location>
</feature>
<keyword evidence="1" id="KW-0472">Membrane</keyword>